<evidence type="ECO:0000313" key="4">
    <source>
        <dbReference type="Proteomes" id="UP000006666"/>
    </source>
</evidence>
<evidence type="ECO:0008006" key="5">
    <source>
        <dbReference type="Google" id="ProtNLM"/>
    </source>
</evidence>
<organism evidence="3 4">
    <name type="scientific">Kytococcus sedentarius (strain ATCC 14392 / DSM 20547 / JCM 11482 / CCUG 33030 / NBRC 15357 / NCTC 11040 / CCM 314 / 541)</name>
    <name type="common">Micrococcus sedentarius</name>
    <dbReference type="NCBI Taxonomy" id="478801"/>
    <lineage>
        <taxon>Bacteria</taxon>
        <taxon>Bacillati</taxon>
        <taxon>Actinomycetota</taxon>
        <taxon>Actinomycetes</taxon>
        <taxon>Micrococcales</taxon>
        <taxon>Kytococcaceae</taxon>
        <taxon>Kytococcus</taxon>
    </lineage>
</organism>
<name>C7NI39_KYTSD</name>
<evidence type="ECO:0000256" key="2">
    <source>
        <dbReference type="SAM" id="MobiDB-lite"/>
    </source>
</evidence>
<dbReference type="HOGENOM" id="CLU_024630_2_0_11"/>
<gene>
    <name evidence="3" type="ordered locus">Ksed_15260</name>
</gene>
<evidence type="ECO:0000313" key="3">
    <source>
        <dbReference type="EMBL" id="ACV06546.1"/>
    </source>
</evidence>
<feature type="compositionally biased region" description="Low complexity" evidence="2">
    <location>
        <begin position="35"/>
        <end position="49"/>
    </location>
</feature>
<dbReference type="RefSeq" id="WP_015779491.1">
    <property type="nucleotide sequence ID" value="NC_013169.1"/>
</dbReference>
<keyword evidence="4" id="KW-1185">Reference proteome</keyword>
<dbReference type="STRING" id="478801.Ksed_15260"/>
<dbReference type="Pfam" id="PF03993">
    <property type="entry name" value="DUF349"/>
    <property type="match status" value="3"/>
</dbReference>
<sequence length="565" mass="61032">MNAAEQTTSTPEGPEDQTSSTPGTVETPEHRAPEQAEQAPAEAEQPAEQAPDEEPAEKTEAATPAPTPRAVPTPASVPTPGALAKKRPAPPVTPVGGAPAHDPAGTPSGHAAGTGGAKARTKPQRATFTPTPVPGPLVDTSGITEGDMARFGSLNESGEVVRTDSDGTTTVVGSYPDADADAAVGYFVRKFQEIAASADLLAQRIHAGSVTAAEGRQSLEALRAHVADTPMVGDYAALGTVLDELTEALRDKERSDQQQRAEARAQAAAEREKLVVEAETLAGTDPSAMHWKQASERMRTMVEEWKAMQRAQIRLDKPTENELWQRLASARNTFDKVRKAHFAELDAEREQARRTKEDLVAQAQRLASGPDTGSTAGAFKRLMQEWKRAGRAQRSVDDALWEQFRAAQDSFFNAKDAEAAARDEEYAANLPAKEALLQEAEALLPVKDLESTKRQLRGIQERFEAAGMVPRKDVKRIEGRMRAVEQAVREAEELQWKKTSPEHAARASLFAAQLEGAVQDLEAKLAKAEASGDEKRAARVRNELETKQTWLDQAREGVAEFGGDQ</sequence>
<dbReference type="KEGG" id="kse:Ksed_15260"/>
<feature type="region of interest" description="Disordered" evidence="2">
    <location>
        <begin position="1"/>
        <end position="172"/>
    </location>
</feature>
<dbReference type="AlphaFoldDB" id="C7NI39"/>
<feature type="coiled-coil region" evidence="1">
    <location>
        <begin position="474"/>
        <end position="538"/>
    </location>
</feature>
<dbReference type="EMBL" id="CP001686">
    <property type="protein sequence ID" value="ACV06546.1"/>
    <property type="molecule type" value="Genomic_DNA"/>
</dbReference>
<reference evidence="3 4" key="1">
    <citation type="journal article" date="2009" name="Stand. Genomic Sci.">
        <title>Complete genome sequence of Kytococcus sedentarius type strain (541).</title>
        <authorList>
            <person name="Sims D."/>
            <person name="Brettin T."/>
            <person name="Detter J.C."/>
            <person name="Han C."/>
            <person name="Lapidus A."/>
            <person name="Copeland A."/>
            <person name="Glavina Del Rio T."/>
            <person name="Nolan M."/>
            <person name="Chen F."/>
            <person name="Lucas S."/>
            <person name="Tice H."/>
            <person name="Cheng J.F."/>
            <person name="Bruce D."/>
            <person name="Goodwin L."/>
            <person name="Pitluck S."/>
            <person name="Ovchinnikova G."/>
            <person name="Pati A."/>
            <person name="Ivanova N."/>
            <person name="Mavrommatis K."/>
            <person name="Chen A."/>
            <person name="Palaniappan K."/>
            <person name="D'haeseleer P."/>
            <person name="Chain P."/>
            <person name="Bristow J."/>
            <person name="Eisen J.A."/>
            <person name="Markowitz V."/>
            <person name="Hugenholtz P."/>
            <person name="Schneider S."/>
            <person name="Goker M."/>
            <person name="Pukall R."/>
            <person name="Kyrpides N.C."/>
            <person name="Klenk H.P."/>
        </authorList>
    </citation>
    <scope>NUCLEOTIDE SEQUENCE [LARGE SCALE GENOMIC DNA]</scope>
    <source>
        <strain evidence="4">ATCC 14392 / DSM 20547 / JCM 11482 / CCUG 33030 / NBRC 15357 / NCTC 11040 / CCM 314 / 541</strain>
    </source>
</reference>
<evidence type="ECO:0000256" key="1">
    <source>
        <dbReference type="SAM" id="Coils"/>
    </source>
</evidence>
<keyword evidence="1" id="KW-0175">Coiled coil</keyword>
<accession>C7NI39</accession>
<dbReference type="eggNOG" id="COG3266">
    <property type="taxonomic scope" value="Bacteria"/>
</dbReference>
<feature type="region of interest" description="Disordered" evidence="2">
    <location>
        <begin position="545"/>
        <end position="565"/>
    </location>
</feature>
<proteinExistence type="predicted"/>
<dbReference type="Proteomes" id="UP000006666">
    <property type="component" value="Chromosome"/>
</dbReference>
<protein>
    <recommendedName>
        <fullName evidence="5">DUF349 domain-containing protein</fullName>
    </recommendedName>
</protein>
<dbReference type="InterPro" id="IPR007139">
    <property type="entry name" value="DUF349"/>
</dbReference>
<feature type="compositionally biased region" description="Polar residues" evidence="2">
    <location>
        <begin position="1"/>
        <end position="24"/>
    </location>
</feature>
<feature type="compositionally biased region" description="Pro residues" evidence="2">
    <location>
        <begin position="65"/>
        <end position="77"/>
    </location>
</feature>